<proteinExistence type="predicted"/>
<organism evidence="1 2">
    <name type="scientific">Aspergillus udagawae</name>
    <dbReference type="NCBI Taxonomy" id="91492"/>
    <lineage>
        <taxon>Eukaryota</taxon>
        <taxon>Fungi</taxon>
        <taxon>Dikarya</taxon>
        <taxon>Ascomycota</taxon>
        <taxon>Pezizomycotina</taxon>
        <taxon>Eurotiomycetes</taxon>
        <taxon>Eurotiomycetidae</taxon>
        <taxon>Eurotiales</taxon>
        <taxon>Aspergillaceae</taxon>
        <taxon>Aspergillus</taxon>
        <taxon>Aspergillus subgen. Fumigati</taxon>
    </lineage>
</organism>
<protein>
    <submittedName>
        <fullName evidence="1">Putative glucose dehydrogenase</fullName>
    </submittedName>
</protein>
<reference evidence="1 2" key="1">
    <citation type="submission" date="2020-01" db="EMBL/GenBank/DDBJ databases">
        <title>Draft genome sequence of Aspergillus udagawae IFM 46972.</title>
        <authorList>
            <person name="Takahashi H."/>
            <person name="Yaguchi T."/>
        </authorList>
    </citation>
    <scope>NUCLEOTIDE SEQUENCE [LARGE SCALE GENOMIC DNA]</scope>
    <source>
        <strain evidence="1 2">IFM 46972</strain>
    </source>
</reference>
<accession>A0A8H3PAF9</accession>
<name>A0A8H3PAF9_9EURO</name>
<dbReference type="InterPro" id="IPR036188">
    <property type="entry name" value="FAD/NAD-bd_sf"/>
</dbReference>
<evidence type="ECO:0000313" key="2">
    <source>
        <dbReference type="Proteomes" id="UP000465221"/>
    </source>
</evidence>
<sequence length="165" mass="18000">MAQRHRNPLHNPYDYAPPQLAAAPPATYAAAQYTLKCQRGRRCSGCVLASKLSEDPNVSVLLLEAGGDDTAPQQPHYGDAGAQPEFNVVKLRGGVRYMGVNGRTIEPQVQICVWINRFVVAGPDVTDQRWAIGGLRTECQHACVGEKWNPETSLAHFGYAARLGE</sequence>
<gene>
    <name evidence="1" type="ORF">IFM46972_07978</name>
</gene>
<dbReference type="Gene3D" id="3.50.50.60">
    <property type="entry name" value="FAD/NAD(P)-binding domain"/>
    <property type="match status" value="1"/>
</dbReference>
<comment type="caution">
    <text evidence="1">The sequence shown here is derived from an EMBL/GenBank/DDBJ whole genome shotgun (WGS) entry which is preliminary data.</text>
</comment>
<dbReference type="EMBL" id="BLKC01000064">
    <property type="protein sequence ID" value="GFF46167.1"/>
    <property type="molecule type" value="Genomic_DNA"/>
</dbReference>
<evidence type="ECO:0000313" key="1">
    <source>
        <dbReference type="EMBL" id="GFF46167.1"/>
    </source>
</evidence>
<dbReference type="Proteomes" id="UP000465221">
    <property type="component" value="Unassembled WGS sequence"/>
</dbReference>
<dbReference type="AlphaFoldDB" id="A0A8H3PAF9"/>